<evidence type="ECO:0000313" key="3">
    <source>
        <dbReference type="Proteomes" id="UP001500454"/>
    </source>
</evidence>
<comment type="caution">
    <text evidence="2">The sequence shown here is derived from an EMBL/GenBank/DDBJ whole genome shotgun (WGS) entry which is preliminary data.</text>
</comment>
<keyword evidence="3" id="KW-1185">Reference proteome</keyword>
<name>A0ABP8JLH8_9BACT</name>
<sequence>MGKKKKKHSKRHDSVSEDLFDATALSIKKYRKVTNQIARLSPTQKLVGGLTLLAAGYLYVRNHRGEDWRESPVVGLLPLAWRPLLLGEGPVPQEPEETQEAEVLAPAPAPRKHHKSAKPAKSSGKRAGSFGKTPAASPDDDER</sequence>
<proteinExistence type="predicted"/>
<dbReference type="EMBL" id="BAABHA010000015">
    <property type="protein sequence ID" value="GAA4392674.1"/>
    <property type="molecule type" value="Genomic_DNA"/>
</dbReference>
<feature type="region of interest" description="Disordered" evidence="1">
    <location>
        <begin position="86"/>
        <end position="143"/>
    </location>
</feature>
<evidence type="ECO:0000256" key="1">
    <source>
        <dbReference type="SAM" id="MobiDB-lite"/>
    </source>
</evidence>
<dbReference type="Proteomes" id="UP001500454">
    <property type="component" value="Unassembled WGS sequence"/>
</dbReference>
<gene>
    <name evidence="2" type="ORF">GCM10023186_43480</name>
</gene>
<feature type="compositionally biased region" description="Low complexity" evidence="1">
    <location>
        <begin position="119"/>
        <end position="129"/>
    </location>
</feature>
<dbReference type="RefSeq" id="WP_345227715.1">
    <property type="nucleotide sequence ID" value="NZ_BAABHA010000015.1"/>
</dbReference>
<evidence type="ECO:0000313" key="2">
    <source>
        <dbReference type="EMBL" id="GAA4392674.1"/>
    </source>
</evidence>
<protein>
    <submittedName>
        <fullName evidence="2">Uncharacterized protein</fullName>
    </submittedName>
</protein>
<reference evidence="3" key="1">
    <citation type="journal article" date="2019" name="Int. J. Syst. Evol. Microbiol.">
        <title>The Global Catalogue of Microorganisms (GCM) 10K type strain sequencing project: providing services to taxonomists for standard genome sequencing and annotation.</title>
        <authorList>
            <consortium name="The Broad Institute Genomics Platform"/>
            <consortium name="The Broad Institute Genome Sequencing Center for Infectious Disease"/>
            <person name="Wu L."/>
            <person name="Ma J."/>
        </authorList>
    </citation>
    <scope>NUCLEOTIDE SEQUENCE [LARGE SCALE GENOMIC DNA]</scope>
    <source>
        <strain evidence="3">JCM 17924</strain>
    </source>
</reference>
<accession>A0ABP8JLH8</accession>
<organism evidence="2 3">
    <name type="scientific">Hymenobacter koreensis</name>
    <dbReference type="NCBI Taxonomy" id="1084523"/>
    <lineage>
        <taxon>Bacteria</taxon>
        <taxon>Pseudomonadati</taxon>
        <taxon>Bacteroidota</taxon>
        <taxon>Cytophagia</taxon>
        <taxon>Cytophagales</taxon>
        <taxon>Hymenobacteraceae</taxon>
        <taxon>Hymenobacter</taxon>
    </lineage>
</organism>